<evidence type="ECO:0000256" key="8">
    <source>
        <dbReference type="ARBA" id="ARBA00039149"/>
    </source>
</evidence>
<evidence type="ECO:0000256" key="10">
    <source>
        <dbReference type="HAMAP-Rule" id="MF_01633"/>
    </source>
</evidence>
<dbReference type="EMBL" id="JAAXLS010000016">
    <property type="protein sequence ID" value="NKQ55601.1"/>
    <property type="molecule type" value="Genomic_DNA"/>
</dbReference>
<feature type="binding site" evidence="10">
    <location>
        <position position="218"/>
    </location>
    <ligand>
        <name>Zn(2+)</name>
        <dbReference type="ChEBI" id="CHEBI:29105"/>
    </ligand>
</feature>
<keyword evidence="10" id="KW-0671">Queuosine biosynthesis</keyword>
<feature type="binding site" evidence="10">
    <location>
        <position position="229"/>
    </location>
    <ligand>
        <name>Zn(2+)</name>
        <dbReference type="ChEBI" id="CHEBI:29105"/>
    </ligand>
</feature>
<dbReference type="NCBIfam" id="TIGR00364">
    <property type="entry name" value="7-cyano-7-deazaguanine synthase QueC"/>
    <property type="match status" value="1"/>
</dbReference>
<dbReference type="Pfam" id="PF06508">
    <property type="entry name" value="QueC"/>
    <property type="match status" value="1"/>
</dbReference>
<keyword evidence="3 10" id="KW-0479">Metal-binding</keyword>
<evidence type="ECO:0000256" key="7">
    <source>
        <dbReference type="ARBA" id="ARBA00037993"/>
    </source>
</evidence>
<feature type="binding site" evidence="10">
    <location>
        <position position="232"/>
    </location>
    <ligand>
        <name>Zn(2+)</name>
        <dbReference type="ChEBI" id="CHEBI:29105"/>
    </ligand>
</feature>
<comment type="catalytic activity">
    <reaction evidence="9 10">
        <text>7-carboxy-7-carbaguanine + NH4(+) + 2 ATP = 7-cyano-7-carbaguanine + 2 AMP + 2 diphosphate + 2 H(+)</text>
        <dbReference type="Rhea" id="RHEA:27982"/>
        <dbReference type="ChEBI" id="CHEBI:15378"/>
        <dbReference type="ChEBI" id="CHEBI:28938"/>
        <dbReference type="ChEBI" id="CHEBI:30616"/>
        <dbReference type="ChEBI" id="CHEBI:33019"/>
        <dbReference type="ChEBI" id="CHEBI:45075"/>
        <dbReference type="ChEBI" id="CHEBI:61036"/>
        <dbReference type="ChEBI" id="CHEBI:456215"/>
        <dbReference type="EC" id="6.3.4.20"/>
    </reaction>
</comment>
<dbReference type="HAMAP" id="MF_01633">
    <property type="entry name" value="QueC"/>
    <property type="match status" value="1"/>
</dbReference>
<sequence>MSARIDTSSSHSQQIESVAAPGKPGIHRHPRHAVVIASGGLDSTVLCYWLHARGTQLTLLSFDYGQRHRVELRFAAATAHALGTRHEVVDLSALGRVLQGSALTDSDVEVPDGHYTDTTMRATVVPNRNTIMLDIGVALAVVTQADAVAFGAHAGDHPIYPDCRESFTTSFARTARLANEGFLANDFQLVVPFLASSKTDIVRLGAALGVPFEQTWSCYRGGAEHCGMCGTCTERREAFHDAGVTDPTTYAVGCK</sequence>
<feature type="compositionally biased region" description="Polar residues" evidence="11">
    <location>
        <begin position="1"/>
        <end position="16"/>
    </location>
</feature>
<name>A0ABX1J8H2_9PSEU</name>
<dbReference type="PANTHER" id="PTHR42914">
    <property type="entry name" value="7-CYANO-7-DEAZAGUANINE SYNTHASE"/>
    <property type="match status" value="1"/>
</dbReference>
<keyword evidence="13" id="KW-1185">Reference proteome</keyword>
<proteinExistence type="inferred from homology"/>
<evidence type="ECO:0000256" key="5">
    <source>
        <dbReference type="ARBA" id="ARBA00022833"/>
    </source>
</evidence>
<keyword evidence="5 10" id="KW-0862">Zinc</keyword>
<comment type="function">
    <text evidence="10">Catalyzes the ATP-dependent conversion of 7-carboxy-7-deazaguanine (CDG) to 7-cyano-7-deazaguanine (preQ(0)).</text>
</comment>
<dbReference type="SUPFAM" id="SSF52402">
    <property type="entry name" value="Adenine nucleotide alpha hydrolases-like"/>
    <property type="match status" value="1"/>
</dbReference>
<evidence type="ECO:0000256" key="1">
    <source>
        <dbReference type="ARBA" id="ARBA00005061"/>
    </source>
</evidence>
<keyword evidence="6 10" id="KW-0067">ATP-binding</keyword>
<dbReference type="CDD" id="cd01995">
    <property type="entry name" value="QueC-like"/>
    <property type="match status" value="1"/>
</dbReference>
<comment type="cofactor">
    <cofactor evidence="10">
        <name>Zn(2+)</name>
        <dbReference type="ChEBI" id="CHEBI:29105"/>
    </cofactor>
    <text evidence="10">Binds 1 zinc ion per subunit.</text>
</comment>
<evidence type="ECO:0000256" key="2">
    <source>
        <dbReference type="ARBA" id="ARBA00022598"/>
    </source>
</evidence>
<evidence type="ECO:0000256" key="11">
    <source>
        <dbReference type="SAM" id="MobiDB-lite"/>
    </source>
</evidence>
<feature type="binding site" evidence="10">
    <location>
        <begin position="37"/>
        <end position="47"/>
    </location>
    <ligand>
        <name>ATP</name>
        <dbReference type="ChEBI" id="CHEBI:30616"/>
    </ligand>
</feature>
<dbReference type="InterPro" id="IPR018317">
    <property type="entry name" value="QueC"/>
</dbReference>
<feature type="region of interest" description="Disordered" evidence="11">
    <location>
        <begin position="1"/>
        <end position="26"/>
    </location>
</feature>
<accession>A0ABX1J8H2</accession>
<comment type="caution">
    <text evidence="12">The sequence shown here is derived from an EMBL/GenBank/DDBJ whole genome shotgun (WGS) entry which is preliminary data.</text>
</comment>
<feature type="binding site" evidence="10">
    <location>
        <position position="226"/>
    </location>
    <ligand>
        <name>Zn(2+)</name>
        <dbReference type="ChEBI" id="CHEBI:29105"/>
    </ligand>
</feature>
<evidence type="ECO:0000256" key="9">
    <source>
        <dbReference type="ARBA" id="ARBA00047890"/>
    </source>
</evidence>
<comment type="pathway">
    <text evidence="1 10">Purine metabolism; 7-cyano-7-deazaguanine biosynthesis.</text>
</comment>
<keyword evidence="4 10" id="KW-0547">Nucleotide-binding</keyword>
<evidence type="ECO:0000256" key="3">
    <source>
        <dbReference type="ARBA" id="ARBA00022723"/>
    </source>
</evidence>
<dbReference type="InterPro" id="IPR014729">
    <property type="entry name" value="Rossmann-like_a/b/a_fold"/>
</dbReference>
<evidence type="ECO:0000256" key="4">
    <source>
        <dbReference type="ARBA" id="ARBA00022741"/>
    </source>
</evidence>
<dbReference type="Gene3D" id="3.40.50.620">
    <property type="entry name" value="HUPs"/>
    <property type="match status" value="1"/>
</dbReference>
<dbReference type="PIRSF" id="PIRSF006293">
    <property type="entry name" value="ExsB"/>
    <property type="match status" value="1"/>
</dbReference>
<comment type="similarity">
    <text evidence="7 10">Belongs to the QueC family.</text>
</comment>
<protein>
    <recommendedName>
        <fullName evidence="8 10">7-cyano-7-deazaguanine synthase</fullName>
        <ecNumber evidence="8 10">6.3.4.20</ecNumber>
    </recommendedName>
    <alternativeName>
        <fullName evidence="10">7-cyano-7-carbaguanine synthase</fullName>
    </alternativeName>
    <alternativeName>
        <fullName evidence="10">PreQ(0) synthase</fullName>
    </alternativeName>
    <alternativeName>
        <fullName evidence="10">Queuosine biosynthesis protein QueC</fullName>
    </alternativeName>
</protein>
<gene>
    <name evidence="10 12" type="primary">queC</name>
    <name evidence="12" type="ORF">HFP15_22210</name>
</gene>
<evidence type="ECO:0000313" key="13">
    <source>
        <dbReference type="Proteomes" id="UP000715441"/>
    </source>
</evidence>
<dbReference type="Proteomes" id="UP000715441">
    <property type="component" value="Unassembled WGS sequence"/>
</dbReference>
<reference evidence="12 13" key="1">
    <citation type="submission" date="2020-04" db="EMBL/GenBank/DDBJ databases">
        <title>Novel species.</title>
        <authorList>
            <person name="Teo W.F.A."/>
            <person name="Lipun K."/>
            <person name="Srisuk N."/>
            <person name="Duangmal K."/>
        </authorList>
    </citation>
    <scope>NUCLEOTIDE SEQUENCE [LARGE SCALE GENOMIC DNA]</scope>
    <source>
        <strain evidence="12 13">K13G38</strain>
    </source>
</reference>
<dbReference type="RefSeq" id="WP_168518643.1">
    <property type="nucleotide sequence ID" value="NZ_JAAXLS010000016.1"/>
</dbReference>
<evidence type="ECO:0000313" key="12">
    <source>
        <dbReference type="EMBL" id="NKQ55601.1"/>
    </source>
</evidence>
<organism evidence="12 13">
    <name type="scientific">Amycolatopsis acididurans</name>
    <dbReference type="NCBI Taxonomy" id="2724524"/>
    <lineage>
        <taxon>Bacteria</taxon>
        <taxon>Bacillati</taxon>
        <taxon>Actinomycetota</taxon>
        <taxon>Actinomycetes</taxon>
        <taxon>Pseudonocardiales</taxon>
        <taxon>Pseudonocardiaceae</taxon>
        <taxon>Amycolatopsis</taxon>
    </lineage>
</organism>
<dbReference type="PANTHER" id="PTHR42914:SF1">
    <property type="entry name" value="7-CYANO-7-DEAZAGUANINE SYNTHASE"/>
    <property type="match status" value="1"/>
</dbReference>
<evidence type="ECO:0000256" key="6">
    <source>
        <dbReference type="ARBA" id="ARBA00022840"/>
    </source>
</evidence>
<keyword evidence="2 10" id="KW-0436">Ligase</keyword>
<dbReference type="EC" id="6.3.4.20" evidence="8 10"/>